<proteinExistence type="predicted"/>
<dbReference type="Proteomes" id="UP001500908">
    <property type="component" value="Unassembled WGS sequence"/>
</dbReference>
<evidence type="ECO:0000313" key="2">
    <source>
        <dbReference type="Proteomes" id="UP001500908"/>
    </source>
</evidence>
<gene>
    <name evidence="1" type="ORF">GCM10022402_17610</name>
</gene>
<dbReference type="EMBL" id="BAABDD010000006">
    <property type="protein sequence ID" value="GAA3738179.1"/>
    <property type="molecule type" value="Genomic_DNA"/>
</dbReference>
<evidence type="ECO:0000313" key="1">
    <source>
        <dbReference type="EMBL" id="GAA3738179.1"/>
    </source>
</evidence>
<sequence length="63" mass="6334">MKPLVAGGAGVIGPYPADAPLVAPRGRTDAVSALLAAKPAPPVGRATVRNRVRPLPCHDGSAR</sequence>
<comment type="caution">
    <text evidence="1">The sequence shown here is derived from an EMBL/GenBank/DDBJ whole genome shotgun (WGS) entry which is preliminary data.</text>
</comment>
<accession>A0ABP7FEY7</accession>
<reference evidence="2" key="1">
    <citation type="journal article" date="2019" name="Int. J. Syst. Evol. Microbiol.">
        <title>The Global Catalogue of Microorganisms (GCM) 10K type strain sequencing project: providing services to taxonomists for standard genome sequencing and annotation.</title>
        <authorList>
            <consortium name="The Broad Institute Genomics Platform"/>
            <consortium name="The Broad Institute Genome Sequencing Center for Infectious Disease"/>
            <person name="Wu L."/>
            <person name="Ma J."/>
        </authorList>
    </citation>
    <scope>NUCLEOTIDE SEQUENCE [LARGE SCALE GENOMIC DNA]</scope>
    <source>
        <strain evidence="2">JCM 17137</strain>
    </source>
</reference>
<organism evidence="1 2">
    <name type="scientific">Salinactinospora qingdaonensis</name>
    <dbReference type="NCBI Taxonomy" id="702744"/>
    <lineage>
        <taxon>Bacteria</taxon>
        <taxon>Bacillati</taxon>
        <taxon>Actinomycetota</taxon>
        <taxon>Actinomycetes</taxon>
        <taxon>Streptosporangiales</taxon>
        <taxon>Nocardiopsidaceae</taxon>
        <taxon>Salinactinospora</taxon>
    </lineage>
</organism>
<protein>
    <submittedName>
        <fullName evidence="1">Uncharacterized protein</fullName>
    </submittedName>
</protein>
<keyword evidence="2" id="KW-1185">Reference proteome</keyword>
<name>A0ABP7FEY7_9ACTN</name>